<dbReference type="InterPro" id="IPR001172">
    <property type="entry name" value="FliN_T3SS_HrcQb"/>
</dbReference>
<proteinExistence type="inferred from homology"/>
<evidence type="ECO:0000313" key="3">
    <source>
        <dbReference type="EMBL" id="QZN98461.1"/>
    </source>
</evidence>
<comment type="similarity">
    <text evidence="1">Belongs to the FliN/MopA/SpaO family.</text>
</comment>
<reference evidence="3" key="1">
    <citation type="submission" date="2021-08" db="EMBL/GenBank/DDBJ databases">
        <authorList>
            <person name="Zhang H."/>
            <person name="Xu M."/>
            <person name="Yu Z."/>
            <person name="Yang L."/>
            <person name="Cai Y."/>
        </authorList>
    </citation>
    <scope>NUCLEOTIDE SEQUENCE</scope>
    <source>
        <strain evidence="3">CHL1</strain>
    </source>
</reference>
<dbReference type="AlphaFoldDB" id="A0A9E6RCY3"/>
<feature type="domain" description="Flagellar motor switch protein FliN-like C-terminal" evidence="2">
    <location>
        <begin position="276"/>
        <end position="345"/>
    </location>
</feature>
<organism evidence="3 4">
    <name type="scientific">Chenggangzhangella methanolivorans</name>
    <dbReference type="NCBI Taxonomy" id="1437009"/>
    <lineage>
        <taxon>Bacteria</taxon>
        <taxon>Pseudomonadati</taxon>
        <taxon>Pseudomonadota</taxon>
        <taxon>Alphaproteobacteria</taxon>
        <taxon>Hyphomicrobiales</taxon>
        <taxon>Methylopilaceae</taxon>
        <taxon>Chenggangzhangella</taxon>
    </lineage>
</organism>
<dbReference type="SUPFAM" id="SSF101801">
    <property type="entry name" value="Surface presentation of antigens (SPOA)"/>
    <property type="match status" value="1"/>
</dbReference>
<evidence type="ECO:0000313" key="4">
    <source>
        <dbReference type="Proteomes" id="UP000825701"/>
    </source>
</evidence>
<dbReference type="InterPro" id="IPR036429">
    <property type="entry name" value="SpoA-like_sf"/>
</dbReference>
<dbReference type="RefSeq" id="WP_261401386.1">
    <property type="nucleotide sequence ID" value="NZ_CP081869.1"/>
</dbReference>
<name>A0A9E6RCY3_9HYPH</name>
<dbReference type="InterPro" id="IPR001543">
    <property type="entry name" value="FliN-like_C"/>
</dbReference>
<dbReference type="PANTHER" id="PTHR30034">
    <property type="entry name" value="FLAGELLAR MOTOR SWITCH PROTEIN FLIM"/>
    <property type="match status" value="1"/>
</dbReference>
<dbReference type="NCBIfam" id="TIGR02551">
    <property type="entry name" value="SpaO_YscQ"/>
    <property type="match status" value="1"/>
</dbReference>
<dbReference type="GO" id="GO:0003774">
    <property type="term" value="F:cytoskeletal motor activity"/>
    <property type="evidence" value="ECO:0007669"/>
    <property type="project" value="InterPro"/>
</dbReference>
<protein>
    <submittedName>
        <fullName evidence="3">Type III secretion system cytoplasmic ring protein SctQ</fullName>
    </submittedName>
</protein>
<dbReference type="Pfam" id="PF01052">
    <property type="entry name" value="FliMN_C"/>
    <property type="match status" value="1"/>
</dbReference>
<dbReference type="GO" id="GO:0071978">
    <property type="term" value="P:bacterial-type flagellum-dependent swarming motility"/>
    <property type="evidence" value="ECO:0007669"/>
    <property type="project" value="TreeGrafter"/>
</dbReference>
<dbReference type="EMBL" id="CP081869">
    <property type="protein sequence ID" value="QZN98461.1"/>
    <property type="molecule type" value="Genomic_DNA"/>
</dbReference>
<dbReference type="PANTHER" id="PTHR30034:SF6">
    <property type="entry name" value="YOP PROTEINS TRANSLOCATION PROTEIN Q"/>
    <property type="match status" value="1"/>
</dbReference>
<evidence type="ECO:0000259" key="2">
    <source>
        <dbReference type="Pfam" id="PF01052"/>
    </source>
</evidence>
<dbReference type="InterPro" id="IPR013385">
    <property type="entry name" value="T3SS_SpaO/YscQ/SpaO"/>
</dbReference>
<dbReference type="Proteomes" id="UP000825701">
    <property type="component" value="Chromosome"/>
</dbReference>
<dbReference type="GO" id="GO:0030254">
    <property type="term" value="P:protein secretion by the type III secretion system"/>
    <property type="evidence" value="ECO:0007669"/>
    <property type="project" value="InterPro"/>
</dbReference>
<dbReference type="KEGG" id="cmet:K6K41_15450"/>
<dbReference type="Gene3D" id="2.30.330.10">
    <property type="entry name" value="SpoA-like"/>
    <property type="match status" value="1"/>
</dbReference>
<dbReference type="GO" id="GO:0050918">
    <property type="term" value="P:positive chemotaxis"/>
    <property type="evidence" value="ECO:0007669"/>
    <property type="project" value="TreeGrafter"/>
</dbReference>
<evidence type="ECO:0000256" key="1">
    <source>
        <dbReference type="ARBA" id="ARBA00009226"/>
    </source>
</evidence>
<dbReference type="PRINTS" id="PR00956">
    <property type="entry name" value="FLGMOTORFLIN"/>
</dbReference>
<gene>
    <name evidence="3" type="primary">sctQ</name>
    <name evidence="3" type="ORF">K6K41_15450</name>
</gene>
<dbReference type="GO" id="GO:0009425">
    <property type="term" value="C:bacterial-type flagellum basal body"/>
    <property type="evidence" value="ECO:0007669"/>
    <property type="project" value="InterPro"/>
</dbReference>
<accession>A0A9E6RCY3</accession>
<sequence length="349" mass="36106">MTIPISATAPAGDWLPHVAASDLAGLNAIHRRRGPIRITFRGAPASLLVVPFDAAAQFDGPAFRVTIGGAHGLARAPQTLLDDLLAPLGLLRPPAELAPEAAALLIEFALADEVAQVEAAAGGPSSIDARVDGAIGPDAHRVSLLFKTQGKAHRIALWLDRDGLARLGAALDRAAAPAADVAAGIAMPVRVCMGWAGVKFSDLKGLSRGDVILVESGREMAGPIAVVADHLAMRLTASSGRLAAAAVPVKLRGSHWEWCMEGNDGDGARATVADAEIDALPVKLVFELGRSEMPLGDVRRLAAGSVVPLARALDEAVDIMANGKRIGRGSIVRIGDAVGVRVERLTADE</sequence>
<keyword evidence="4" id="KW-1185">Reference proteome</keyword>